<protein>
    <submittedName>
        <fullName evidence="1">Uncharacterized protein</fullName>
    </submittedName>
</protein>
<keyword evidence="2" id="KW-1185">Reference proteome</keyword>
<dbReference type="AlphaFoldDB" id="A0A4C1UJG5"/>
<sequence length="261" mass="29577">MAQKCMSLDVVNVSGTITIQGTSSPNKDTMRFFNLVRSSKRNTEYDFRFYSKLLSWEREVSLKDRCRNSVFRHQCGLKDVVTKVEKNYSVYLSRQSAFKERLLDLQVHTVAKLKSVLGLGPRNRRLATRLRFASSLCVILLAANELQLIAQFITLHATRTINRKQKATRQTQPQAPTVQATLRTVAHLFPAVSTGAASNTIMLVNRCHATRQRVVISRRLNPPTLDPCGTGADDEPRHRYEYDVYGLKTFMCSPRGGRGVE</sequence>
<evidence type="ECO:0000313" key="2">
    <source>
        <dbReference type="Proteomes" id="UP000299102"/>
    </source>
</evidence>
<evidence type="ECO:0000313" key="1">
    <source>
        <dbReference type="EMBL" id="GBP26310.1"/>
    </source>
</evidence>
<accession>A0A4C1UJG5</accession>
<dbReference type="EMBL" id="BGZK01000179">
    <property type="protein sequence ID" value="GBP26310.1"/>
    <property type="molecule type" value="Genomic_DNA"/>
</dbReference>
<reference evidence="1 2" key="1">
    <citation type="journal article" date="2019" name="Commun. Biol.">
        <title>The bagworm genome reveals a unique fibroin gene that provides high tensile strength.</title>
        <authorList>
            <person name="Kono N."/>
            <person name="Nakamura H."/>
            <person name="Ohtoshi R."/>
            <person name="Tomita M."/>
            <person name="Numata K."/>
            <person name="Arakawa K."/>
        </authorList>
    </citation>
    <scope>NUCLEOTIDE SEQUENCE [LARGE SCALE GENOMIC DNA]</scope>
</reference>
<gene>
    <name evidence="1" type="ORF">EVAR_95481_1</name>
</gene>
<comment type="caution">
    <text evidence="1">The sequence shown here is derived from an EMBL/GenBank/DDBJ whole genome shotgun (WGS) entry which is preliminary data.</text>
</comment>
<dbReference type="Proteomes" id="UP000299102">
    <property type="component" value="Unassembled WGS sequence"/>
</dbReference>
<proteinExistence type="predicted"/>
<organism evidence="1 2">
    <name type="scientific">Eumeta variegata</name>
    <name type="common">Bagworm moth</name>
    <name type="synonym">Eumeta japonica</name>
    <dbReference type="NCBI Taxonomy" id="151549"/>
    <lineage>
        <taxon>Eukaryota</taxon>
        <taxon>Metazoa</taxon>
        <taxon>Ecdysozoa</taxon>
        <taxon>Arthropoda</taxon>
        <taxon>Hexapoda</taxon>
        <taxon>Insecta</taxon>
        <taxon>Pterygota</taxon>
        <taxon>Neoptera</taxon>
        <taxon>Endopterygota</taxon>
        <taxon>Lepidoptera</taxon>
        <taxon>Glossata</taxon>
        <taxon>Ditrysia</taxon>
        <taxon>Tineoidea</taxon>
        <taxon>Psychidae</taxon>
        <taxon>Oiketicinae</taxon>
        <taxon>Eumeta</taxon>
    </lineage>
</organism>
<name>A0A4C1UJG5_EUMVA</name>